<dbReference type="Proteomes" id="UP000800038">
    <property type="component" value="Unassembled WGS sequence"/>
</dbReference>
<dbReference type="AlphaFoldDB" id="A0A6A5SMC7"/>
<gene>
    <name evidence="1" type="ORF">EJ02DRAFT_221621</name>
</gene>
<proteinExistence type="predicted"/>
<accession>A0A6A5SMC7</accession>
<sequence>MLSYFPSSKSLLLSFPPFATCRSSFSHLVATQAFITEKDGRAAAHVDGNRTRGHLFSNHALIKPDCHVTSGIKSKVSSVNLLLMALCARTGSEGRGRSSSSIARDIWRREVGEETAGYGFKNLNRVKVFFIFDSEGAKGIKACLGVSGSFA</sequence>
<dbReference type="EMBL" id="ML976057">
    <property type="protein sequence ID" value="KAF1940798.1"/>
    <property type="molecule type" value="Genomic_DNA"/>
</dbReference>
<evidence type="ECO:0000313" key="1">
    <source>
        <dbReference type="EMBL" id="KAF1940798.1"/>
    </source>
</evidence>
<evidence type="ECO:0000313" key="2">
    <source>
        <dbReference type="Proteomes" id="UP000800038"/>
    </source>
</evidence>
<reference evidence="1" key="1">
    <citation type="journal article" date="2020" name="Stud. Mycol.">
        <title>101 Dothideomycetes genomes: a test case for predicting lifestyles and emergence of pathogens.</title>
        <authorList>
            <person name="Haridas S."/>
            <person name="Albert R."/>
            <person name="Binder M."/>
            <person name="Bloem J."/>
            <person name="Labutti K."/>
            <person name="Salamov A."/>
            <person name="Andreopoulos B."/>
            <person name="Baker S."/>
            <person name="Barry K."/>
            <person name="Bills G."/>
            <person name="Bluhm B."/>
            <person name="Cannon C."/>
            <person name="Castanera R."/>
            <person name="Culley D."/>
            <person name="Daum C."/>
            <person name="Ezra D."/>
            <person name="Gonzalez J."/>
            <person name="Henrissat B."/>
            <person name="Kuo A."/>
            <person name="Liang C."/>
            <person name="Lipzen A."/>
            <person name="Lutzoni F."/>
            <person name="Magnuson J."/>
            <person name="Mondo S."/>
            <person name="Nolan M."/>
            <person name="Ohm R."/>
            <person name="Pangilinan J."/>
            <person name="Park H.-J."/>
            <person name="Ramirez L."/>
            <person name="Alfaro M."/>
            <person name="Sun H."/>
            <person name="Tritt A."/>
            <person name="Yoshinaga Y."/>
            <person name="Zwiers L.-H."/>
            <person name="Turgeon B."/>
            <person name="Goodwin S."/>
            <person name="Spatafora J."/>
            <person name="Crous P."/>
            <person name="Grigoriev I."/>
        </authorList>
    </citation>
    <scope>NUCLEOTIDE SEQUENCE</scope>
    <source>
        <strain evidence="1">CBS 161.51</strain>
    </source>
</reference>
<keyword evidence="2" id="KW-1185">Reference proteome</keyword>
<name>A0A6A5SMC7_9PLEO</name>
<protein>
    <submittedName>
        <fullName evidence="1">Uncharacterized protein</fullName>
    </submittedName>
</protein>
<organism evidence="1 2">
    <name type="scientific">Clathrospora elynae</name>
    <dbReference type="NCBI Taxonomy" id="706981"/>
    <lineage>
        <taxon>Eukaryota</taxon>
        <taxon>Fungi</taxon>
        <taxon>Dikarya</taxon>
        <taxon>Ascomycota</taxon>
        <taxon>Pezizomycotina</taxon>
        <taxon>Dothideomycetes</taxon>
        <taxon>Pleosporomycetidae</taxon>
        <taxon>Pleosporales</taxon>
        <taxon>Diademaceae</taxon>
        <taxon>Clathrospora</taxon>
    </lineage>
</organism>